<proteinExistence type="predicted"/>
<feature type="non-terminal residue" evidence="2">
    <location>
        <position position="102"/>
    </location>
</feature>
<name>A0A0C2FPJ5_9BILA</name>
<reference evidence="2 3" key="1">
    <citation type="submission" date="2013-12" db="EMBL/GenBank/DDBJ databases">
        <title>Draft genome of the parsitic nematode Ancylostoma duodenale.</title>
        <authorList>
            <person name="Mitreva M."/>
        </authorList>
    </citation>
    <scope>NUCLEOTIDE SEQUENCE [LARGE SCALE GENOMIC DNA]</scope>
    <source>
        <strain evidence="2 3">Zhejiang</strain>
    </source>
</reference>
<accession>A0A0C2FPJ5</accession>
<dbReference type="InterPro" id="IPR029058">
    <property type="entry name" value="AB_hydrolase_fold"/>
</dbReference>
<sequence length="102" mass="11374">VLGCSANIKDCMKQKSVEEIYKGIEKAGIRFLKWGAVIDGEFLQHPDEMAAAAPPKVSLIGLTNKEAALFTIKKVAPFMHKFGVDPSDYPKWNRDRLIAELK</sequence>
<keyword evidence="3" id="KW-1185">Reference proteome</keyword>
<dbReference type="OrthoDB" id="5878966at2759"/>
<evidence type="ECO:0000259" key="1">
    <source>
        <dbReference type="Pfam" id="PF00135"/>
    </source>
</evidence>
<feature type="non-terminal residue" evidence="2">
    <location>
        <position position="1"/>
    </location>
</feature>
<dbReference type="EMBL" id="KN758096">
    <property type="protein sequence ID" value="KIH48639.1"/>
    <property type="molecule type" value="Genomic_DNA"/>
</dbReference>
<gene>
    <name evidence="2" type="ORF">ANCDUO_21288</name>
</gene>
<protein>
    <recommendedName>
        <fullName evidence="1">Carboxylesterase type B domain-containing protein</fullName>
    </recommendedName>
</protein>
<dbReference type="Proteomes" id="UP000054047">
    <property type="component" value="Unassembled WGS sequence"/>
</dbReference>
<dbReference type="Pfam" id="PF00135">
    <property type="entry name" value="COesterase"/>
    <property type="match status" value="1"/>
</dbReference>
<evidence type="ECO:0000313" key="2">
    <source>
        <dbReference type="EMBL" id="KIH48639.1"/>
    </source>
</evidence>
<dbReference type="InterPro" id="IPR002018">
    <property type="entry name" value="CarbesteraseB"/>
</dbReference>
<feature type="domain" description="Carboxylesterase type B" evidence="1">
    <location>
        <begin position="3"/>
        <end position="75"/>
    </location>
</feature>
<organism evidence="2 3">
    <name type="scientific">Ancylostoma duodenale</name>
    <dbReference type="NCBI Taxonomy" id="51022"/>
    <lineage>
        <taxon>Eukaryota</taxon>
        <taxon>Metazoa</taxon>
        <taxon>Ecdysozoa</taxon>
        <taxon>Nematoda</taxon>
        <taxon>Chromadorea</taxon>
        <taxon>Rhabditida</taxon>
        <taxon>Rhabditina</taxon>
        <taxon>Rhabditomorpha</taxon>
        <taxon>Strongyloidea</taxon>
        <taxon>Ancylostomatidae</taxon>
        <taxon>Ancylostomatinae</taxon>
        <taxon>Ancylostoma</taxon>
    </lineage>
</organism>
<evidence type="ECO:0000313" key="3">
    <source>
        <dbReference type="Proteomes" id="UP000054047"/>
    </source>
</evidence>
<dbReference type="Gene3D" id="3.40.50.1820">
    <property type="entry name" value="alpha/beta hydrolase"/>
    <property type="match status" value="1"/>
</dbReference>
<dbReference type="AlphaFoldDB" id="A0A0C2FPJ5"/>